<dbReference type="Gene3D" id="3.90.320.10">
    <property type="match status" value="1"/>
</dbReference>
<gene>
    <name evidence="1" type="ORF">DPX16_2167</name>
</gene>
<dbReference type="AlphaFoldDB" id="A0A3N0YF77"/>
<reference evidence="1 2" key="1">
    <citation type="submission" date="2018-10" db="EMBL/GenBank/DDBJ databases">
        <title>Genome assembly for a Yunnan-Guizhou Plateau 3E fish, Anabarilius grahami (Regan), and its evolutionary and genetic applications.</title>
        <authorList>
            <person name="Jiang W."/>
        </authorList>
    </citation>
    <scope>NUCLEOTIDE SEQUENCE [LARGE SCALE GENOMIC DNA]</scope>
    <source>
        <strain evidence="1">AG-KIZ</strain>
        <tissue evidence="1">Muscle</tissue>
    </source>
</reference>
<evidence type="ECO:0000313" key="1">
    <source>
        <dbReference type="EMBL" id="ROL44817.1"/>
    </source>
</evidence>
<keyword evidence="2" id="KW-1185">Reference proteome</keyword>
<accession>A0A3N0YF77</accession>
<dbReference type="OrthoDB" id="6618799at2759"/>
<protein>
    <submittedName>
        <fullName evidence="1">Uncharacterized protein</fullName>
    </submittedName>
</protein>
<dbReference type="Proteomes" id="UP000281406">
    <property type="component" value="Unassembled WGS sequence"/>
</dbReference>
<name>A0A3N0YF77_ANAGA</name>
<proteinExistence type="predicted"/>
<dbReference type="EMBL" id="RJVU01043944">
    <property type="protein sequence ID" value="ROL44817.1"/>
    <property type="molecule type" value="Genomic_DNA"/>
</dbReference>
<organism evidence="1 2">
    <name type="scientific">Anabarilius grahami</name>
    <name type="common">Kanglang fish</name>
    <name type="synonym">Barilius grahami</name>
    <dbReference type="NCBI Taxonomy" id="495550"/>
    <lineage>
        <taxon>Eukaryota</taxon>
        <taxon>Metazoa</taxon>
        <taxon>Chordata</taxon>
        <taxon>Craniata</taxon>
        <taxon>Vertebrata</taxon>
        <taxon>Euteleostomi</taxon>
        <taxon>Actinopterygii</taxon>
        <taxon>Neopterygii</taxon>
        <taxon>Teleostei</taxon>
        <taxon>Ostariophysi</taxon>
        <taxon>Cypriniformes</taxon>
        <taxon>Xenocyprididae</taxon>
        <taxon>Xenocypridinae</taxon>
        <taxon>Xenocypridinae incertae sedis</taxon>
        <taxon>Anabarilius</taxon>
    </lineage>
</organism>
<sequence length="72" mass="7624">MASPPLITLSECIAINGAAQHPYLGASPDGKEYCDCCGSGCLEIECPYLGKDKDFCLVGSSSSDVDLNRQQH</sequence>
<dbReference type="InterPro" id="IPR011604">
    <property type="entry name" value="PDDEXK-like_dom_sf"/>
</dbReference>
<comment type="caution">
    <text evidence="1">The sequence shown here is derived from an EMBL/GenBank/DDBJ whole genome shotgun (WGS) entry which is preliminary data.</text>
</comment>
<evidence type="ECO:0000313" key="2">
    <source>
        <dbReference type="Proteomes" id="UP000281406"/>
    </source>
</evidence>